<protein>
    <submittedName>
        <fullName evidence="2">Uncharacterized protein</fullName>
    </submittedName>
</protein>
<dbReference type="Proteomes" id="UP000030676">
    <property type="component" value="Unassembled WGS sequence"/>
</dbReference>
<dbReference type="EMBL" id="KK034176">
    <property type="protein sequence ID" value="EXL64334.1"/>
    <property type="molecule type" value="Genomic_DNA"/>
</dbReference>
<proteinExistence type="predicted"/>
<reference evidence="2" key="1">
    <citation type="submission" date="2011-11" db="EMBL/GenBank/DDBJ databases">
        <title>The Genome Sequence of Fusarium oxysporum PHW808.</title>
        <authorList>
            <consortium name="The Broad Institute Genome Sequencing Platform"/>
            <person name="Ma L.-J."/>
            <person name="Gale L.R."/>
            <person name="Schwartz D.C."/>
            <person name="Zhou S."/>
            <person name="Corby-Kistler H."/>
            <person name="Young S.K."/>
            <person name="Zeng Q."/>
            <person name="Gargeya S."/>
            <person name="Fitzgerald M."/>
            <person name="Haas B."/>
            <person name="Abouelleil A."/>
            <person name="Alvarado L."/>
            <person name="Arachchi H.M."/>
            <person name="Berlin A."/>
            <person name="Brown A."/>
            <person name="Chapman S.B."/>
            <person name="Chen Z."/>
            <person name="Dunbar C."/>
            <person name="Freedman E."/>
            <person name="Gearin G."/>
            <person name="Goldberg J."/>
            <person name="Griggs A."/>
            <person name="Gujja S."/>
            <person name="Heiman D."/>
            <person name="Howarth C."/>
            <person name="Larson L."/>
            <person name="Lui A."/>
            <person name="MacDonald P.J.P."/>
            <person name="Montmayeur A."/>
            <person name="Murphy C."/>
            <person name="Neiman D."/>
            <person name="Pearson M."/>
            <person name="Priest M."/>
            <person name="Roberts A."/>
            <person name="Saif S."/>
            <person name="Shea T."/>
            <person name="Shenoy N."/>
            <person name="Sisk P."/>
            <person name="Stolte C."/>
            <person name="Sykes S."/>
            <person name="Wortman J."/>
            <person name="Nusbaum C."/>
            <person name="Birren B."/>
        </authorList>
    </citation>
    <scope>NUCLEOTIDE SEQUENCE [LARGE SCALE GENOMIC DNA]</scope>
    <source>
        <strain evidence="2">54008</strain>
    </source>
</reference>
<sequence>MPYILQSLCLLEAQPFAMEPSRHHPTRVSPKPTHPTTTRQACHRLRSRTEKCTDADPQSMVRVLSARIPAPRKTAK</sequence>
<organism evidence="2">
    <name type="scientific">Fusarium oxysporum f. sp. conglutinans race 2 54008</name>
    <dbReference type="NCBI Taxonomy" id="1089457"/>
    <lineage>
        <taxon>Eukaryota</taxon>
        <taxon>Fungi</taxon>
        <taxon>Dikarya</taxon>
        <taxon>Ascomycota</taxon>
        <taxon>Pezizomycotina</taxon>
        <taxon>Sordariomycetes</taxon>
        <taxon>Hypocreomycetidae</taxon>
        <taxon>Hypocreales</taxon>
        <taxon>Nectriaceae</taxon>
        <taxon>Fusarium</taxon>
        <taxon>Fusarium oxysporum species complex</taxon>
    </lineage>
</organism>
<evidence type="ECO:0000313" key="2">
    <source>
        <dbReference type="EMBL" id="EXL64334.1"/>
    </source>
</evidence>
<name>X0HT47_FUSOX</name>
<dbReference type="AlphaFoldDB" id="X0HT47"/>
<feature type="region of interest" description="Disordered" evidence="1">
    <location>
        <begin position="19"/>
        <end position="58"/>
    </location>
</feature>
<reference evidence="2" key="2">
    <citation type="submission" date="2014-03" db="EMBL/GenBank/DDBJ databases">
        <title>The Genome Annotation of Fusarium oxysporum PHW808.</title>
        <authorList>
            <consortium name="The Broad Institute Genomics Platform"/>
            <person name="Ma L.-J."/>
            <person name="Corby-Kistler H."/>
            <person name="Broz K."/>
            <person name="Gale L.R."/>
            <person name="Jonkers W."/>
            <person name="O'Donnell K."/>
            <person name="Ploetz R."/>
            <person name="Steinberg C."/>
            <person name="Schwartz D.C."/>
            <person name="VanEtten H."/>
            <person name="Zhou S."/>
            <person name="Young S.K."/>
            <person name="Zeng Q."/>
            <person name="Gargeya S."/>
            <person name="Fitzgerald M."/>
            <person name="Abouelleil A."/>
            <person name="Alvarado L."/>
            <person name="Chapman S.B."/>
            <person name="Gainer-Dewar J."/>
            <person name="Goldberg J."/>
            <person name="Griggs A."/>
            <person name="Gujja S."/>
            <person name="Hansen M."/>
            <person name="Howarth C."/>
            <person name="Imamovic A."/>
            <person name="Ireland A."/>
            <person name="Larimer J."/>
            <person name="McCowan C."/>
            <person name="Murphy C."/>
            <person name="Pearson M."/>
            <person name="Poon T.W."/>
            <person name="Priest M."/>
            <person name="Roberts A."/>
            <person name="Saif S."/>
            <person name="Shea T."/>
            <person name="Sykes S."/>
            <person name="Wortman J."/>
            <person name="Nusbaum C."/>
            <person name="Birren B."/>
        </authorList>
    </citation>
    <scope>NUCLEOTIDE SEQUENCE</scope>
    <source>
        <strain evidence="2">54008</strain>
    </source>
</reference>
<evidence type="ECO:0000256" key="1">
    <source>
        <dbReference type="SAM" id="MobiDB-lite"/>
    </source>
</evidence>
<accession>X0HT47</accession>
<gene>
    <name evidence="2" type="ORF">FOPG_19399</name>
</gene>
<dbReference type="HOGENOM" id="CLU_2654580_0_0_1"/>